<name>A0A4D4LAH8_STRVO</name>
<protein>
    <submittedName>
        <fullName evidence="1">Uncharacterized protein</fullName>
    </submittedName>
</protein>
<accession>A0A4D4LAH8</accession>
<dbReference type="AlphaFoldDB" id="A0A4D4LAH8"/>
<evidence type="ECO:0000313" key="2">
    <source>
        <dbReference type="Proteomes" id="UP000301309"/>
    </source>
</evidence>
<reference evidence="1 2" key="1">
    <citation type="journal article" date="2020" name="Int. J. Syst. Evol. Microbiol.">
        <title>Reclassification of Streptomyces castelarensis and Streptomyces sporoclivatus as later heterotypic synonyms of Streptomyces antimycoticus.</title>
        <authorList>
            <person name="Komaki H."/>
            <person name="Tamura T."/>
        </authorList>
    </citation>
    <scope>NUCLEOTIDE SEQUENCE [LARGE SCALE GENOMIC DNA]</scope>
    <source>
        <strain evidence="1 2">NBRC 13459</strain>
    </source>
</reference>
<proteinExistence type="predicted"/>
<gene>
    <name evidence="1" type="ORF">SVIO_087480</name>
</gene>
<dbReference type="RefSeq" id="WP_344596644.1">
    <property type="nucleotide sequence ID" value="NZ_BAAASO010000039.1"/>
</dbReference>
<dbReference type="Proteomes" id="UP000301309">
    <property type="component" value="Unassembled WGS sequence"/>
</dbReference>
<dbReference type="EMBL" id="BJHW01000001">
    <property type="protein sequence ID" value="GDY58125.1"/>
    <property type="molecule type" value="Genomic_DNA"/>
</dbReference>
<evidence type="ECO:0000313" key="1">
    <source>
        <dbReference type="EMBL" id="GDY58125.1"/>
    </source>
</evidence>
<organism evidence="1 2">
    <name type="scientific">Streptomyces violaceusniger</name>
    <dbReference type="NCBI Taxonomy" id="68280"/>
    <lineage>
        <taxon>Bacteria</taxon>
        <taxon>Bacillati</taxon>
        <taxon>Actinomycetota</taxon>
        <taxon>Actinomycetes</taxon>
        <taxon>Kitasatosporales</taxon>
        <taxon>Streptomycetaceae</taxon>
        <taxon>Streptomyces</taxon>
        <taxon>Streptomyces violaceusniger group</taxon>
    </lineage>
</organism>
<keyword evidence="2" id="KW-1185">Reference proteome</keyword>
<comment type="caution">
    <text evidence="1">The sequence shown here is derived from an EMBL/GenBank/DDBJ whole genome shotgun (WGS) entry which is preliminary data.</text>
</comment>
<sequence>MAADRVGIRGRLPTVESQQGPVWGARHLPDRLADFLVSGARFNT</sequence>